<protein>
    <submittedName>
        <fullName evidence="5">Substrate-binding domain-containing protein</fullName>
    </submittedName>
</protein>
<reference evidence="5 6" key="1">
    <citation type="submission" date="2019-11" db="EMBL/GenBank/DDBJ databases">
        <authorList>
            <person name="Li X.-J."/>
            <person name="Feng X.-M."/>
        </authorList>
    </citation>
    <scope>NUCLEOTIDE SEQUENCE [LARGE SCALE GENOMIC DNA]</scope>
    <source>
        <strain evidence="5 6">XMNu-373</strain>
    </source>
</reference>
<evidence type="ECO:0000256" key="1">
    <source>
        <dbReference type="ARBA" id="ARBA00023015"/>
    </source>
</evidence>
<evidence type="ECO:0000313" key="6">
    <source>
        <dbReference type="Proteomes" id="UP000460435"/>
    </source>
</evidence>
<sequence length="353" mass="37020">MRKMIAASLASRVGHDRGYWNRRRWEARMKRVTIYAVAEACGVSASTVSRAFSRPEIVNDELRERILVTAREMGYQMNRAARGLATGRTGMVGLMVPDITNPFFPPLVRAIQQAAAQIDSSVMLVDADERASAEPELISRLKAQVDGLIIASPRAATGSLTEAVGGLPAVVINRTVPGMSAVVCDNSAALTEAGRHLQELGHRRVALIGGPAASWAARRRAAAIRAWAEKSEVELIELGSFGASYEGGREAAVAFAGSAATAAFAFDDLMACGVLAGLAEAGVPVPEARSVVGCDDVLLARTVTPNLTTVTAPVAELGRVAVDLLQQNLNGGAPEQIVLEGTLALRGTTGTPA</sequence>
<dbReference type="CDD" id="cd01392">
    <property type="entry name" value="HTH_LacI"/>
    <property type="match status" value="1"/>
</dbReference>
<keyword evidence="1" id="KW-0805">Transcription regulation</keyword>
<evidence type="ECO:0000256" key="3">
    <source>
        <dbReference type="ARBA" id="ARBA00023163"/>
    </source>
</evidence>
<keyword evidence="3" id="KW-0804">Transcription</keyword>
<dbReference type="InterPro" id="IPR010982">
    <property type="entry name" value="Lambda_DNA-bd_dom_sf"/>
</dbReference>
<dbReference type="CDD" id="cd06267">
    <property type="entry name" value="PBP1_LacI_sugar_binding-like"/>
    <property type="match status" value="1"/>
</dbReference>
<dbReference type="GO" id="GO:0000976">
    <property type="term" value="F:transcription cis-regulatory region binding"/>
    <property type="evidence" value="ECO:0007669"/>
    <property type="project" value="TreeGrafter"/>
</dbReference>
<dbReference type="PANTHER" id="PTHR30146:SF138">
    <property type="entry name" value="TRANSCRIPTIONAL REGULATORY PROTEIN"/>
    <property type="match status" value="1"/>
</dbReference>
<dbReference type="AlphaFoldDB" id="A0A7K3M9A4"/>
<dbReference type="SUPFAM" id="SSF53822">
    <property type="entry name" value="Periplasmic binding protein-like I"/>
    <property type="match status" value="1"/>
</dbReference>
<proteinExistence type="predicted"/>
<evidence type="ECO:0000256" key="2">
    <source>
        <dbReference type="ARBA" id="ARBA00023125"/>
    </source>
</evidence>
<dbReference type="InterPro" id="IPR046335">
    <property type="entry name" value="LacI/GalR-like_sensor"/>
</dbReference>
<dbReference type="Pfam" id="PF00356">
    <property type="entry name" value="LacI"/>
    <property type="match status" value="1"/>
</dbReference>
<feature type="domain" description="HTH lacI-type" evidence="4">
    <location>
        <begin position="32"/>
        <end position="86"/>
    </location>
</feature>
<name>A0A7K3M9A4_9ACTN</name>
<dbReference type="Proteomes" id="UP000460435">
    <property type="component" value="Unassembled WGS sequence"/>
</dbReference>
<dbReference type="Gene3D" id="3.40.50.2300">
    <property type="match status" value="2"/>
</dbReference>
<evidence type="ECO:0000313" key="5">
    <source>
        <dbReference type="EMBL" id="NDL59864.1"/>
    </source>
</evidence>
<dbReference type="InterPro" id="IPR000843">
    <property type="entry name" value="HTH_LacI"/>
</dbReference>
<dbReference type="GO" id="GO:0003700">
    <property type="term" value="F:DNA-binding transcription factor activity"/>
    <property type="evidence" value="ECO:0007669"/>
    <property type="project" value="TreeGrafter"/>
</dbReference>
<dbReference type="SUPFAM" id="SSF47413">
    <property type="entry name" value="lambda repressor-like DNA-binding domains"/>
    <property type="match status" value="1"/>
</dbReference>
<gene>
    <name evidence="5" type="ORF">F7O44_22575</name>
</gene>
<evidence type="ECO:0000259" key="4">
    <source>
        <dbReference type="PROSITE" id="PS50932"/>
    </source>
</evidence>
<comment type="caution">
    <text evidence="5">The sequence shown here is derived from an EMBL/GenBank/DDBJ whole genome shotgun (WGS) entry which is preliminary data.</text>
</comment>
<keyword evidence="6" id="KW-1185">Reference proteome</keyword>
<dbReference type="EMBL" id="WLZY01000009">
    <property type="protein sequence ID" value="NDL59864.1"/>
    <property type="molecule type" value="Genomic_DNA"/>
</dbReference>
<dbReference type="PROSITE" id="PS50932">
    <property type="entry name" value="HTH_LACI_2"/>
    <property type="match status" value="1"/>
</dbReference>
<dbReference type="SMART" id="SM00354">
    <property type="entry name" value="HTH_LACI"/>
    <property type="match status" value="1"/>
</dbReference>
<dbReference type="InterPro" id="IPR028082">
    <property type="entry name" value="Peripla_BP_I"/>
</dbReference>
<keyword evidence="2" id="KW-0238">DNA-binding</keyword>
<dbReference type="PANTHER" id="PTHR30146">
    <property type="entry name" value="LACI-RELATED TRANSCRIPTIONAL REPRESSOR"/>
    <property type="match status" value="1"/>
</dbReference>
<accession>A0A7K3M9A4</accession>
<organism evidence="5 6">
    <name type="scientific">Phytoactinopolyspora mesophila</name>
    <dbReference type="NCBI Taxonomy" id="2650750"/>
    <lineage>
        <taxon>Bacteria</taxon>
        <taxon>Bacillati</taxon>
        <taxon>Actinomycetota</taxon>
        <taxon>Actinomycetes</taxon>
        <taxon>Jiangellales</taxon>
        <taxon>Jiangellaceae</taxon>
        <taxon>Phytoactinopolyspora</taxon>
    </lineage>
</organism>
<dbReference type="Pfam" id="PF13377">
    <property type="entry name" value="Peripla_BP_3"/>
    <property type="match status" value="1"/>
</dbReference>
<dbReference type="Gene3D" id="1.10.260.40">
    <property type="entry name" value="lambda repressor-like DNA-binding domains"/>
    <property type="match status" value="1"/>
</dbReference>